<feature type="transmembrane region" description="Helical" evidence="1">
    <location>
        <begin position="112"/>
        <end position="132"/>
    </location>
</feature>
<dbReference type="Gene3D" id="3.30.565.10">
    <property type="entry name" value="Histidine kinase-like ATPase, C-terminal domain"/>
    <property type="match status" value="1"/>
</dbReference>
<dbReference type="PANTHER" id="PTHR34220">
    <property type="entry name" value="SENSOR HISTIDINE KINASE YPDA"/>
    <property type="match status" value="1"/>
</dbReference>
<reference evidence="3 4" key="1">
    <citation type="journal article" date="2016" name="Antonie Van Leeuwenhoek">
        <title>Denitratimonas tolerans gen. nov., sp. nov., a denitrifying bacterium isolated from a bioreactor for tannery wastewater treatment.</title>
        <authorList>
            <person name="Han S.I."/>
            <person name="Kim J.O."/>
            <person name="Lee Y.R."/>
            <person name="Ekpeghere K.I."/>
            <person name="Koh S.C."/>
            <person name="Whang K.S."/>
        </authorList>
    </citation>
    <scope>NUCLEOTIDE SEQUENCE [LARGE SCALE GENOMIC DNA]</scope>
    <source>
        <strain evidence="3 4">KACC 17565</strain>
    </source>
</reference>
<feature type="transmembrane region" description="Helical" evidence="1">
    <location>
        <begin position="39"/>
        <end position="57"/>
    </location>
</feature>
<keyword evidence="3" id="KW-0808">Transferase</keyword>
<comment type="caution">
    <text evidence="3">The sequence shown here is derived from an EMBL/GenBank/DDBJ whole genome shotgun (WGS) entry which is preliminary data.</text>
</comment>
<protein>
    <submittedName>
        <fullName evidence="3">Histidine kinase</fullName>
    </submittedName>
</protein>
<dbReference type="RefSeq" id="WP_337336013.1">
    <property type="nucleotide sequence ID" value="NZ_JBBDHC010000018.1"/>
</dbReference>
<gene>
    <name evidence="3" type="ORF">WB794_11565</name>
</gene>
<sequence length="335" mass="36031">MPDFCRPQALFGVMVAVEVAVLTAILLRPPQASGAWTDLFTASLLAQWLALSCAAVLCKLRAAIDRLPFAVGVALALALPVVIVGGATWVVAVLDQQLELGFTVPPAQTGRFVLVCMAVALLLAATLLRYFYVTAQWQTHVAAHAQAQVQALQARIRPHFLFNSMNSIAGLIRHEPASAERAVEDLSELFRAALGSGSGESSLAEELHLAERYLAIEALRLGARLAVEWVLPDDLPRALPLPRLILQPLVENAVVHGIARCPQGGTIRIEARVDGRFLQVRVGNPLPAVATPSHGNHHAQDSIAQRLAHRYGPRARMTAGAQDGYYAATLFVPLD</sequence>
<dbReference type="Pfam" id="PF06580">
    <property type="entry name" value="His_kinase"/>
    <property type="match status" value="1"/>
</dbReference>
<evidence type="ECO:0000313" key="4">
    <source>
        <dbReference type="Proteomes" id="UP001364472"/>
    </source>
</evidence>
<dbReference type="EMBL" id="JBBDHC010000018">
    <property type="protein sequence ID" value="MEJ1250309.1"/>
    <property type="molecule type" value="Genomic_DNA"/>
</dbReference>
<feature type="domain" description="Signal transduction histidine kinase internal region" evidence="2">
    <location>
        <begin position="147"/>
        <end position="225"/>
    </location>
</feature>
<keyword evidence="1" id="KW-1133">Transmembrane helix</keyword>
<dbReference type="InterPro" id="IPR050640">
    <property type="entry name" value="Bact_2-comp_sensor_kinase"/>
</dbReference>
<dbReference type="AlphaFoldDB" id="A0AAW9RB81"/>
<keyword evidence="1" id="KW-0472">Membrane</keyword>
<dbReference type="GO" id="GO:0016020">
    <property type="term" value="C:membrane"/>
    <property type="evidence" value="ECO:0007669"/>
    <property type="project" value="InterPro"/>
</dbReference>
<dbReference type="InterPro" id="IPR036890">
    <property type="entry name" value="HATPase_C_sf"/>
</dbReference>
<feature type="transmembrane region" description="Helical" evidence="1">
    <location>
        <begin position="9"/>
        <end position="27"/>
    </location>
</feature>
<evidence type="ECO:0000256" key="1">
    <source>
        <dbReference type="SAM" id="Phobius"/>
    </source>
</evidence>
<name>A0AAW9RB81_9GAMM</name>
<keyword evidence="1" id="KW-0812">Transmembrane</keyword>
<evidence type="ECO:0000259" key="2">
    <source>
        <dbReference type="Pfam" id="PF06580"/>
    </source>
</evidence>
<dbReference type="GO" id="GO:0000155">
    <property type="term" value="F:phosphorelay sensor kinase activity"/>
    <property type="evidence" value="ECO:0007669"/>
    <property type="project" value="InterPro"/>
</dbReference>
<evidence type="ECO:0000313" key="3">
    <source>
        <dbReference type="EMBL" id="MEJ1250309.1"/>
    </source>
</evidence>
<dbReference type="PANTHER" id="PTHR34220:SF7">
    <property type="entry name" value="SENSOR HISTIDINE KINASE YPDA"/>
    <property type="match status" value="1"/>
</dbReference>
<dbReference type="Proteomes" id="UP001364472">
    <property type="component" value="Unassembled WGS sequence"/>
</dbReference>
<dbReference type="SUPFAM" id="SSF55874">
    <property type="entry name" value="ATPase domain of HSP90 chaperone/DNA topoisomerase II/histidine kinase"/>
    <property type="match status" value="1"/>
</dbReference>
<dbReference type="InterPro" id="IPR010559">
    <property type="entry name" value="Sig_transdc_His_kin_internal"/>
</dbReference>
<proteinExistence type="predicted"/>
<keyword evidence="3" id="KW-0418">Kinase</keyword>
<organism evidence="3 4">
    <name type="scientific">Denitratimonas tolerans</name>
    <dbReference type="NCBI Taxonomy" id="1338420"/>
    <lineage>
        <taxon>Bacteria</taxon>
        <taxon>Pseudomonadati</taxon>
        <taxon>Pseudomonadota</taxon>
        <taxon>Gammaproteobacteria</taxon>
        <taxon>Lysobacterales</taxon>
        <taxon>Lysobacteraceae</taxon>
        <taxon>Denitratimonas</taxon>
    </lineage>
</organism>
<feature type="transmembrane region" description="Helical" evidence="1">
    <location>
        <begin position="69"/>
        <end position="92"/>
    </location>
</feature>
<accession>A0AAW9RB81</accession>
<keyword evidence="4" id="KW-1185">Reference proteome</keyword>